<evidence type="ECO:0000256" key="7">
    <source>
        <dbReference type="ARBA" id="ARBA00022958"/>
    </source>
</evidence>
<keyword evidence="4 11" id="KW-0812">Transmembrane</keyword>
<keyword evidence="6 11" id="KW-0067">ATP-binding</keyword>
<evidence type="ECO:0000256" key="1">
    <source>
        <dbReference type="ARBA" id="ARBA00022448"/>
    </source>
</evidence>
<dbReference type="InterPro" id="IPR003820">
    <property type="entry name" value="KdpC"/>
</dbReference>
<keyword evidence="8 11" id="KW-1133">Transmembrane helix</keyword>
<keyword evidence="5 11" id="KW-0547">Nucleotide-binding</keyword>
<dbReference type="PANTHER" id="PTHR30042">
    <property type="entry name" value="POTASSIUM-TRANSPORTING ATPASE C CHAIN"/>
    <property type="match status" value="1"/>
</dbReference>
<comment type="caution">
    <text evidence="12">The sequence shown here is derived from an EMBL/GenBank/DDBJ whole genome shotgun (WGS) entry which is preliminary data.</text>
</comment>
<gene>
    <name evidence="11" type="primary">kdpC</name>
    <name evidence="12" type="ORF">LX73_1448</name>
</gene>
<evidence type="ECO:0000313" key="13">
    <source>
        <dbReference type="Proteomes" id="UP000324595"/>
    </source>
</evidence>
<accession>A0A5D3YJQ0</accession>
<reference evidence="12 13" key="1">
    <citation type="submission" date="2019-07" db="EMBL/GenBank/DDBJ databases">
        <title>Genomic Encyclopedia of Archaeal and Bacterial Type Strains, Phase II (KMG-II): from individual species to whole genera.</title>
        <authorList>
            <person name="Goeker M."/>
        </authorList>
    </citation>
    <scope>NUCLEOTIDE SEQUENCE [LARGE SCALE GENOMIC DNA]</scope>
    <source>
        <strain evidence="12 13">DSM 21935</strain>
    </source>
</reference>
<organism evidence="12 13">
    <name type="scientific">Fodinibius salinus</name>
    <dbReference type="NCBI Taxonomy" id="860790"/>
    <lineage>
        <taxon>Bacteria</taxon>
        <taxon>Pseudomonadati</taxon>
        <taxon>Balneolota</taxon>
        <taxon>Balneolia</taxon>
        <taxon>Balneolales</taxon>
        <taxon>Balneolaceae</taxon>
        <taxon>Fodinibius</taxon>
    </lineage>
</organism>
<comment type="function">
    <text evidence="11">Part of the high-affinity ATP-driven potassium transport (or Kdp) system, which catalyzes the hydrolysis of ATP coupled with the electrogenic transport of potassium into the cytoplasm. This subunit acts as a catalytic chaperone that increases the ATP-binding affinity of the ATP-hydrolyzing subunit KdpB by the formation of a transient KdpB/KdpC/ATP ternary complex.</text>
</comment>
<dbReference type="PIRSF" id="PIRSF001296">
    <property type="entry name" value="K_ATPase_KdpC"/>
    <property type="match status" value="1"/>
</dbReference>
<dbReference type="OrthoDB" id="9809491at2"/>
<evidence type="ECO:0000256" key="4">
    <source>
        <dbReference type="ARBA" id="ARBA00022692"/>
    </source>
</evidence>
<evidence type="ECO:0000256" key="9">
    <source>
        <dbReference type="ARBA" id="ARBA00023065"/>
    </source>
</evidence>
<keyword evidence="7 11" id="KW-0630">Potassium</keyword>
<dbReference type="GO" id="GO:0005524">
    <property type="term" value="F:ATP binding"/>
    <property type="evidence" value="ECO:0007669"/>
    <property type="project" value="UniProtKB-UniRule"/>
</dbReference>
<keyword evidence="9 11" id="KW-0406">Ion transport</keyword>
<evidence type="ECO:0000256" key="3">
    <source>
        <dbReference type="ARBA" id="ARBA00022538"/>
    </source>
</evidence>
<dbReference type="AlphaFoldDB" id="A0A5D3YJQ0"/>
<keyword evidence="1 11" id="KW-0813">Transport</keyword>
<keyword evidence="2 11" id="KW-1003">Cell membrane</keyword>
<protein>
    <recommendedName>
        <fullName evidence="11">Potassium-transporting ATPase KdpC subunit</fullName>
    </recommendedName>
    <alternativeName>
        <fullName evidence="11">ATP phosphohydrolase [potassium-transporting] C chain</fullName>
    </alternativeName>
    <alternativeName>
        <fullName evidence="11">Potassium-binding and translocating subunit C</fullName>
    </alternativeName>
    <alternativeName>
        <fullName evidence="11">Potassium-translocating ATPase C chain</fullName>
    </alternativeName>
</protein>
<sequence>MKNELLKSFLLSVVLLGLFAFGYPFLIKGVAMLGTSHNGEGKVVKVNNKVVGYELIGQKFTSNKYFNSRPGGYDAAGTGGSNKGPMDPDYLETVQTRIDSILAQNPDITKEDIPTDMVTASGSDLDPHFSPQAAHMQIPRISKVRDIPEDRLRELVNNHVEGPALGFLGPDERVHVLKLNVALDELDNEMGTQK</sequence>
<evidence type="ECO:0000256" key="6">
    <source>
        <dbReference type="ARBA" id="ARBA00022840"/>
    </source>
</evidence>
<comment type="subcellular location">
    <subcellularLocation>
        <location evidence="11">Cell membrane</location>
        <topology evidence="11">Single-pass membrane protein</topology>
    </subcellularLocation>
</comment>
<dbReference type="RefSeq" id="WP_148898792.1">
    <property type="nucleotide sequence ID" value="NZ_VNHY01000002.1"/>
</dbReference>
<evidence type="ECO:0000256" key="11">
    <source>
        <dbReference type="HAMAP-Rule" id="MF_00276"/>
    </source>
</evidence>
<evidence type="ECO:0000313" key="12">
    <source>
        <dbReference type="EMBL" id="TYP93738.1"/>
    </source>
</evidence>
<dbReference type="EMBL" id="VNHY01000002">
    <property type="protein sequence ID" value="TYP93738.1"/>
    <property type="molecule type" value="Genomic_DNA"/>
</dbReference>
<keyword evidence="13" id="KW-1185">Reference proteome</keyword>
<dbReference type="PANTHER" id="PTHR30042:SF2">
    <property type="entry name" value="POTASSIUM-TRANSPORTING ATPASE KDPC SUBUNIT"/>
    <property type="match status" value="1"/>
</dbReference>
<evidence type="ECO:0000256" key="5">
    <source>
        <dbReference type="ARBA" id="ARBA00022741"/>
    </source>
</evidence>
<dbReference type="Proteomes" id="UP000324595">
    <property type="component" value="Unassembled WGS sequence"/>
</dbReference>
<name>A0A5D3YJQ0_9BACT</name>
<dbReference type="GO" id="GO:0008556">
    <property type="term" value="F:P-type potassium transmembrane transporter activity"/>
    <property type="evidence" value="ECO:0007669"/>
    <property type="project" value="InterPro"/>
</dbReference>
<keyword evidence="3 11" id="KW-0633">Potassium transport</keyword>
<evidence type="ECO:0000256" key="2">
    <source>
        <dbReference type="ARBA" id="ARBA00022475"/>
    </source>
</evidence>
<dbReference type="GO" id="GO:0005886">
    <property type="term" value="C:plasma membrane"/>
    <property type="evidence" value="ECO:0007669"/>
    <property type="project" value="UniProtKB-SubCell"/>
</dbReference>
<evidence type="ECO:0000256" key="10">
    <source>
        <dbReference type="ARBA" id="ARBA00023136"/>
    </source>
</evidence>
<comment type="similarity">
    <text evidence="11">Belongs to the KdpC family.</text>
</comment>
<dbReference type="HAMAP" id="MF_00276">
    <property type="entry name" value="KdpC"/>
    <property type="match status" value="1"/>
</dbReference>
<evidence type="ECO:0000256" key="8">
    <source>
        <dbReference type="ARBA" id="ARBA00022989"/>
    </source>
</evidence>
<dbReference type="Pfam" id="PF02669">
    <property type="entry name" value="KdpC"/>
    <property type="match status" value="1"/>
</dbReference>
<keyword evidence="10 11" id="KW-0472">Membrane</keyword>
<comment type="subunit">
    <text evidence="11">The system is composed of three essential subunits: KdpA, KdpB and KdpC.</text>
</comment>
<proteinExistence type="inferred from homology"/>